<proteinExistence type="predicted"/>
<accession>A0ABU6WX58</accession>
<name>A0ABU6WX58_9FABA</name>
<gene>
    <name evidence="1" type="ORF">PIB30_106608</name>
</gene>
<dbReference type="Proteomes" id="UP001341840">
    <property type="component" value="Unassembled WGS sequence"/>
</dbReference>
<evidence type="ECO:0000313" key="1">
    <source>
        <dbReference type="EMBL" id="MED6190516.1"/>
    </source>
</evidence>
<comment type="caution">
    <text evidence="1">The sequence shown here is derived from an EMBL/GenBank/DDBJ whole genome shotgun (WGS) entry which is preliminary data.</text>
</comment>
<evidence type="ECO:0000313" key="2">
    <source>
        <dbReference type="Proteomes" id="UP001341840"/>
    </source>
</evidence>
<protein>
    <submittedName>
        <fullName evidence="1">Uncharacterized protein</fullName>
    </submittedName>
</protein>
<feature type="non-terminal residue" evidence="1">
    <location>
        <position position="1"/>
    </location>
</feature>
<sequence length="93" mass="10481">ILLGTIRYTCRDSRVAENPHQVWVGLSPLKSEACCLNHGQLMFAPNQSMEHMMEKLAELSVLRWLGMKSRLGSLGVQRGWSRLTLCGLEEACH</sequence>
<dbReference type="EMBL" id="JASCZI010185504">
    <property type="protein sequence ID" value="MED6190516.1"/>
    <property type="molecule type" value="Genomic_DNA"/>
</dbReference>
<reference evidence="1 2" key="1">
    <citation type="journal article" date="2023" name="Plants (Basel)">
        <title>Bridging the Gap: Combining Genomics and Transcriptomics Approaches to Understand Stylosanthes scabra, an Orphan Legume from the Brazilian Caatinga.</title>
        <authorList>
            <person name="Ferreira-Neto J.R.C."/>
            <person name="da Silva M.D."/>
            <person name="Binneck E."/>
            <person name="de Melo N.F."/>
            <person name="da Silva R.H."/>
            <person name="de Melo A.L.T.M."/>
            <person name="Pandolfi V."/>
            <person name="Bustamante F.O."/>
            <person name="Brasileiro-Vidal A.C."/>
            <person name="Benko-Iseppon A.M."/>
        </authorList>
    </citation>
    <scope>NUCLEOTIDE SEQUENCE [LARGE SCALE GENOMIC DNA]</scope>
    <source>
        <tissue evidence="1">Leaves</tissue>
    </source>
</reference>
<feature type="non-terminal residue" evidence="1">
    <location>
        <position position="93"/>
    </location>
</feature>
<organism evidence="1 2">
    <name type="scientific">Stylosanthes scabra</name>
    <dbReference type="NCBI Taxonomy" id="79078"/>
    <lineage>
        <taxon>Eukaryota</taxon>
        <taxon>Viridiplantae</taxon>
        <taxon>Streptophyta</taxon>
        <taxon>Embryophyta</taxon>
        <taxon>Tracheophyta</taxon>
        <taxon>Spermatophyta</taxon>
        <taxon>Magnoliopsida</taxon>
        <taxon>eudicotyledons</taxon>
        <taxon>Gunneridae</taxon>
        <taxon>Pentapetalae</taxon>
        <taxon>rosids</taxon>
        <taxon>fabids</taxon>
        <taxon>Fabales</taxon>
        <taxon>Fabaceae</taxon>
        <taxon>Papilionoideae</taxon>
        <taxon>50 kb inversion clade</taxon>
        <taxon>dalbergioids sensu lato</taxon>
        <taxon>Dalbergieae</taxon>
        <taxon>Pterocarpus clade</taxon>
        <taxon>Stylosanthes</taxon>
    </lineage>
</organism>
<keyword evidence="2" id="KW-1185">Reference proteome</keyword>